<sequence>MGFEMNDKPITEKFRDFVKEDGPRIFEEIKANRAKLEACPKHHFNIGDPPYKFGAKFTCTNCGGTMDAVQAFRYCQGYEAAGGDPNEVIPGFR</sequence>
<protein>
    <submittedName>
        <fullName evidence="1">Uncharacterized protein</fullName>
    </submittedName>
</protein>
<dbReference type="EMBL" id="ON911538">
    <property type="protein sequence ID" value="UVB02963.1"/>
    <property type="molecule type" value="Genomic_DNA"/>
</dbReference>
<keyword evidence="2" id="KW-1185">Reference proteome</keyword>
<accession>A0A976SGP8</accession>
<reference evidence="1" key="1">
    <citation type="submission" date="2022-06" db="EMBL/GenBank/DDBJ databases">
        <title>Comparative analysis of new lytic phages for the biological control of phytopathogenic Xanthomonas spp.</title>
        <authorList>
            <person name="Domingo-Calap M.L."/>
            <person name="Bernabeu-Gimeno M."/>
            <person name="Aure C.M."/>
            <person name="Marco-Noales E."/>
            <person name="Domingo-Calap P."/>
        </authorList>
    </citation>
    <scope>NUCLEOTIDE SEQUENCE</scope>
</reference>
<gene>
    <name evidence="1" type="ORF">IVIADoCa1_40</name>
</gene>
<proteinExistence type="predicted"/>
<evidence type="ECO:0000313" key="1">
    <source>
        <dbReference type="EMBL" id="UVB02963.1"/>
    </source>
</evidence>
<evidence type="ECO:0000313" key="2">
    <source>
        <dbReference type="Proteomes" id="UP001064154"/>
    </source>
</evidence>
<dbReference type="Proteomes" id="UP001064154">
    <property type="component" value="Genome"/>
</dbReference>
<organism evidence="1 2">
    <name type="scientific">Xanthomonas phage vB_Xar_IVIA-DoCa1</name>
    <dbReference type="NCBI Taxonomy" id="2970490"/>
    <lineage>
        <taxon>Viruses</taxon>
        <taxon>Duplodnaviria</taxon>
        <taxon>Heunggongvirae</taxon>
        <taxon>Uroviricota</taxon>
        <taxon>Caudoviricetes</taxon>
        <taxon>Jondennisvirinae</taxon>
        <taxon>Septimatrevirus</taxon>
        <taxon>Septimatrevirus DoCa1</taxon>
    </lineage>
</organism>
<name>A0A976SGP8_9CAUD</name>